<keyword evidence="7" id="KW-1185">Reference proteome</keyword>
<dbReference type="CDD" id="cd02440">
    <property type="entry name" value="AdoMet_MTases"/>
    <property type="match status" value="1"/>
</dbReference>
<name>A0A369AVR1_9ENTE</name>
<feature type="domain" description="S-adenosylmethionine-dependent methyltransferase" evidence="4">
    <location>
        <begin position="156"/>
        <end position="345"/>
    </location>
</feature>
<dbReference type="GO" id="GO:0008168">
    <property type="term" value="F:methyltransferase activity"/>
    <property type="evidence" value="ECO:0007669"/>
    <property type="project" value="UniProtKB-KW"/>
</dbReference>
<dbReference type="PANTHER" id="PTHR43042:SF3">
    <property type="entry name" value="RIBOSOMAL RNA LARGE SUBUNIT METHYLTRANSFERASE YWBD-RELATED"/>
    <property type="match status" value="1"/>
</dbReference>
<evidence type="ECO:0000256" key="1">
    <source>
        <dbReference type="ARBA" id="ARBA00022603"/>
    </source>
</evidence>
<keyword evidence="3" id="KW-0949">S-adenosyl-L-methionine</keyword>
<dbReference type="Gene3D" id="2.30.130.10">
    <property type="entry name" value="PUA domain"/>
    <property type="match status" value="1"/>
</dbReference>
<dbReference type="OrthoDB" id="9805492at2"/>
<dbReference type="InterPro" id="IPR029063">
    <property type="entry name" value="SAM-dependent_MTases_sf"/>
</dbReference>
<dbReference type="SUPFAM" id="SSF53335">
    <property type="entry name" value="S-adenosyl-L-methionine-dependent methyltransferases"/>
    <property type="match status" value="1"/>
</dbReference>
<accession>A0A369AVR1</accession>
<dbReference type="InterPro" id="IPR015947">
    <property type="entry name" value="PUA-like_sf"/>
</dbReference>
<gene>
    <name evidence="6" type="ORF">CBF32_08040</name>
</gene>
<dbReference type="InterPro" id="IPR041532">
    <property type="entry name" value="RlmI-like_PUA"/>
</dbReference>
<dbReference type="PANTHER" id="PTHR43042">
    <property type="entry name" value="SAM-DEPENDENT METHYLTRANSFERASE"/>
    <property type="match status" value="1"/>
</dbReference>
<dbReference type="GO" id="GO:0032259">
    <property type="term" value="P:methylation"/>
    <property type="evidence" value="ECO:0007669"/>
    <property type="project" value="UniProtKB-KW"/>
</dbReference>
<evidence type="ECO:0000256" key="3">
    <source>
        <dbReference type="ARBA" id="ARBA00022691"/>
    </source>
</evidence>
<reference evidence="6 7" key="1">
    <citation type="submission" date="2017-05" db="EMBL/GenBank/DDBJ databases">
        <title>Vagococcus spp. assemblies.</title>
        <authorList>
            <person name="Gulvik C.A."/>
        </authorList>
    </citation>
    <scope>NUCLEOTIDE SEQUENCE [LARGE SCALE GENOMIC DNA]</scope>
    <source>
        <strain evidence="6 7">NCFB 2497</strain>
    </source>
</reference>
<sequence>MNQVIIKNKAKKKFNQRYPLIHQEDLVDKVASIPSNWVKFVSEDKHFLGYGYLGVQNKGYGWMISFDENKPVNKEVMTDLFKQAFNSRKSFFRSQDTTAFRIFNGEGDGFGGLTIDWYDTYIVISWYNETIYGLKESIKEVILECLPEVVGVYEKVRFKKDDLPESEFTWGKEAPEPLIVIENNVSYATYLNEGLMTGIFLDQKEVRGALSEGLVNGKSLLNMFSYTGAFSVAATFGGSVETTSVDLAKRSLEKTQEQFLVNGMDLDSQRIIVMDVFNYFKYAKKKELTYDVIVLDPPSFARNKKKTFSVAKDYSKLTEEAVELIEPNGLLIASTNAANVSFDRFVQMVEKGITNGNRRGKQVNTYRLPSDFKVSKHFPEGNYLKVLIYEIV</sequence>
<evidence type="ECO:0000259" key="5">
    <source>
        <dbReference type="Pfam" id="PF17785"/>
    </source>
</evidence>
<organism evidence="6 7">
    <name type="scientific">Vagococcus fluvialis</name>
    <dbReference type="NCBI Taxonomy" id="2738"/>
    <lineage>
        <taxon>Bacteria</taxon>
        <taxon>Bacillati</taxon>
        <taxon>Bacillota</taxon>
        <taxon>Bacilli</taxon>
        <taxon>Lactobacillales</taxon>
        <taxon>Enterococcaceae</taxon>
        <taxon>Vagococcus</taxon>
    </lineage>
</organism>
<dbReference type="Pfam" id="PF10672">
    <property type="entry name" value="Methyltrans_SAM"/>
    <property type="match status" value="1"/>
</dbReference>
<dbReference type="InterPro" id="IPR036974">
    <property type="entry name" value="PUA_sf"/>
</dbReference>
<dbReference type="GO" id="GO:0003723">
    <property type="term" value="F:RNA binding"/>
    <property type="evidence" value="ECO:0007669"/>
    <property type="project" value="InterPro"/>
</dbReference>
<dbReference type="GeneID" id="63146691"/>
<keyword evidence="1 6" id="KW-0489">Methyltransferase</keyword>
<proteinExistence type="predicted"/>
<dbReference type="SUPFAM" id="SSF88697">
    <property type="entry name" value="PUA domain-like"/>
    <property type="match status" value="1"/>
</dbReference>
<evidence type="ECO:0000259" key="4">
    <source>
        <dbReference type="Pfam" id="PF10672"/>
    </source>
</evidence>
<keyword evidence="2 6" id="KW-0808">Transferase</keyword>
<protein>
    <submittedName>
        <fullName evidence="6">RlmI/RlmK family 23S rRNA methyltransferase</fullName>
    </submittedName>
</protein>
<dbReference type="EMBL" id="NGJX01000007">
    <property type="protein sequence ID" value="RSU01475.1"/>
    <property type="molecule type" value="Genomic_DNA"/>
</dbReference>
<evidence type="ECO:0000313" key="7">
    <source>
        <dbReference type="Proteomes" id="UP000288197"/>
    </source>
</evidence>
<feature type="domain" description="RlmI-like PUA" evidence="5">
    <location>
        <begin position="4"/>
        <end position="66"/>
    </location>
</feature>
<dbReference type="AlphaFoldDB" id="A0A369AVR1"/>
<comment type="caution">
    <text evidence="6">The sequence shown here is derived from an EMBL/GenBank/DDBJ whole genome shotgun (WGS) entry which is preliminary data.</text>
</comment>
<dbReference type="RefSeq" id="WP_114289851.1">
    <property type="nucleotide sequence ID" value="NZ_CP081459.1"/>
</dbReference>
<dbReference type="Proteomes" id="UP000288197">
    <property type="component" value="Unassembled WGS sequence"/>
</dbReference>
<evidence type="ECO:0000313" key="6">
    <source>
        <dbReference type="EMBL" id="RSU01475.1"/>
    </source>
</evidence>
<dbReference type="InterPro" id="IPR019614">
    <property type="entry name" value="SAM-dep_methyl-trfase"/>
</dbReference>
<evidence type="ECO:0000256" key="2">
    <source>
        <dbReference type="ARBA" id="ARBA00022679"/>
    </source>
</evidence>
<dbReference type="Gene3D" id="3.40.50.150">
    <property type="entry name" value="Vaccinia Virus protein VP39"/>
    <property type="match status" value="1"/>
</dbReference>
<dbReference type="Gene3D" id="3.30.750.80">
    <property type="entry name" value="RNA methyltransferase domain (HRMD) like"/>
    <property type="match status" value="1"/>
</dbReference>
<dbReference type="CDD" id="cd11572">
    <property type="entry name" value="RlmI_M_like"/>
    <property type="match status" value="1"/>
</dbReference>
<dbReference type="Pfam" id="PF17785">
    <property type="entry name" value="PUA_3"/>
    <property type="match status" value="1"/>
</dbReference>